<protein>
    <recommendedName>
        <fullName evidence="4">threonine ammonia-lyase</fullName>
        <ecNumber evidence="4">4.3.1.19</ecNumber>
    </recommendedName>
    <alternativeName>
        <fullName evidence="8">Threonine deaminase</fullName>
    </alternativeName>
</protein>
<dbReference type="AlphaFoldDB" id="A0A6P2BR40"/>
<evidence type="ECO:0000256" key="8">
    <source>
        <dbReference type="ARBA" id="ARBA00031427"/>
    </source>
</evidence>
<dbReference type="EMBL" id="RPFW01000006">
    <property type="protein sequence ID" value="TVZ01484.1"/>
    <property type="molecule type" value="Genomic_DNA"/>
</dbReference>
<evidence type="ECO:0000256" key="3">
    <source>
        <dbReference type="ARBA" id="ARBA00010869"/>
    </source>
</evidence>
<evidence type="ECO:0000313" key="10">
    <source>
        <dbReference type="EMBL" id="TVZ01484.1"/>
    </source>
</evidence>
<gene>
    <name evidence="10" type="ORF">EAS64_28650</name>
</gene>
<keyword evidence="5" id="KW-0663">Pyridoxal phosphate</keyword>
<keyword evidence="11" id="KW-1185">Reference proteome</keyword>
<dbReference type="CDD" id="cd01562">
    <property type="entry name" value="Thr-dehyd"/>
    <property type="match status" value="1"/>
</dbReference>
<name>A0A6P2BR40_9ACTN</name>
<organism evidence="10 11">
    <name type="scientific">Trebonia kvetii</name>
    <dbReference type="NCBI Taxonomy" id="2480626"/>
    <lineage>
        <taxon>Bacteria</taxon>
        <taxon>Bacillati</taxon>
        <taxon>Actinomycetota</taxon>
        <taxon>Actinomycetes</taxon>
        <taxon>Streptosporangiales</taxon>
        <taxon>Treboniaceae</taxon>
        <taxon>Trebonia</taxon>
    </lineage>
</organism>
<evidence type="ECO:0000256" key="4">
    <source>
        <dbReference type="ARBA" id="ARBA00012096"/>
    </source>
</evidence>
<comment type="caution">
    <text evidence="10">The sequence shown here is derived from an EMBL/GenBank/DDBJ whole genome shotgun (WGS) entry which is preliminary data.</text>
</comment>
<dbReference type="PANTHER" id="PTHR48078:SF6">
    <property type="entry name" value="L-THREONINE DEHYDRATASE CATABOLIC TDCB"/>
    <property type="match status" value="1"/>
</dbReference>
<feature type="domain" description="Tryptophan synthase beta chain-like PALP" evidence="9">
    <location>
        <begin position="19"/>
        <end position="314"/>
    </location>
</feature>
<comment type="function">
    <text evidence="7">Catalyzes the anaerobic formation of alpha-ketobutyrate and ammonia from threonine in a two-step reaction. The first step involved a dehydration of threonine and a production of enamine intermediates (aminocrotonate), which tautomerizes to its imine form (iminobutyrate). Both intermediates are unstable and short-lived. The second step is the nonenzymatic hydrolysis of the enamine/imine intermediates to form 2-ketobutyrate and free ammonia. In the low water environment of the cell, the second step is accelerated by RidA.</text>
</comment>
<dbReference type="GO" id="GO:0006567">
    <property type="term" value="P:L-threonine catabolic process"/>
    <property type="evidence" value="ECO:0007669"/>
    <property type="project" value="TreeGrafter"/>
</dbReference>
<comment type="catalytic activity">
    <reaction evidence="1">
        <text>L-threonine = 2-oxobutanoate + NH4(+)</text>
        <dbReference type="Rhea" id="RHEA:22108"/>
        <dbReference type="ChEBI" id="CHEBI:16763"/>
        <dbReference type="ChEBI" id="CHEBI:28938"/>
        <dbReference type="ChEBI" id="CHEBI:57926"/>
        <dbReference type="EC" id="4.3.1.19"/>
    </reaction>
</comment>
<proteinExistence type="inferred from homology"/>
<dbReference type="EC" id="4.3.1.19" evidence="4"/>
<dbReference type="RefSeq" id="WP_145858125.1">
    <property type="nucleotide sequence ID" value="NZ_RPFW01000006.1"/>
</dbReference>
<dbReference type="GO" id="GO:0006565">
    <property type="term" value="P:L-serine catabolic process"/>
    <property type="evidence" value="ECO:0007669"/>
    <property type="project" value="TreeGrafter"/>
</dbReference>
<dbReference type="Proteomes" id="UP000460272">
    <property type="component" value="Unassembled WGS sequence"/>
</dbReference>
<dbReference type="GO" id="GO:0004794">
    <property type="term" value="F:threonine deaminase activity"/>
    <property type="evidence" value="ECO:0007669"/>
    <property type="project" value="UniProtKB-EC"/>
</dbReference>
<dbReference type="Gene3D" id="3.40.50.1100">
    <property type="match status" value="2"/>
</dbReference>
<reference evidence="10 11" key="1">
    <citation type="submission" date="2018-11" db="EMBL/GenBank/DDBJ databases">
        <title>Trebonia kvetii gen.nov., sp.nov., a novel acidophilic actinobacterium, and proposal of the new actinobacterial family Treboniaceae fam. nov.</title>
        <authorList>
            <person name="Rapoport D."/>
            <person name="Sagova-Mareckova M."/>
            <person name="Sedlacek I."/>
            <person name="Provaznik J."/>
            <person name="Kralova S."/>
            <person name="Pavlinic D."/>
            <person name="Benes V."/>
            <person name="Kopecky J."/>
        </authorList>
    </citation>
    <scope>NUCLEOTIDE SEQUENCE [LARGE SCALE GENOMIC DNA]</scope>
    <source>
        <strain evidence="10 11">15Tr583</strain>
    </source>
</reference>
<dbReference type="Pfam" id="PF00291">
    <property type="entry name" value="PALP"/>
    <property type="match status" value="1"/>
</dbReference>
<evidence type="ECO:0000256" key="5">
    <source>
        <dbReference type="ARBA" id="ARBA00022898"/>
    </source>
</evidence>
<sequence>MTDLVTIDDIRAAAVRLNDAVVRTPLVPFAAGAPLAGGRSLLVKPESLQPTGAFKLRGAYNAVYAVTRDLDSCAKPDGVVAHSSGNHGYAVGYAARLLGIRAAIVVPENAPAVKTDAIASTGAELVRVEPTLAARIAATEEIARVRGYHPVPPFDSRDVIAGQGTIGLEIADDFAAGRAAGMPHQSPAAVLVPVSGGGLISGIATALKALLPGVRVIGVEPELAADARDSLRAGARVAWTPAQTARTRADALRVEEVGELTFPHMQAYVDDIVTVSEDEMLDAVRRLALQARLIAEPGGAAAVAAALYRDPAELGLPAAVTTAGETSAPLVAVLSGGNIDPTLLAEILRTESYTG</sequence>
<dbReference type="InterPro" id="IPR036052">
    <property type="entry name" value="TrpB-like_PALP_sf"/>
</dbReference>
<evidence type="ECO:0000256" key="7">
    <source>
        <dbReference type="ARBA" id="ARBA00025527"/>
    </source>
</evidence>
<evidence type="ECO:0000256" key="6">
    <source>
        <dbReference type="ARBA" id="ARBA00023239"/>
    </source>
</evidence>
<dbReference type="OrthoDB" id="9811476at2"/>
<comment type="cofactor">
    <cofactor evidence="2">
        <name>pyridoxal 5'-phosphate</name>
        <dbReference type="ChEBI" id="CHEBI:597326"/>
    </cofactor>
</comment>
<evidence type="ECO:0000256" key="1">
    <source>
        <dbReference type="ARBA" id="ARBA00001274"/>
    </source>
</evidence>
<dbReference type="PROSITE" id="PS00165">
    <property type="entry name" value="DEHYDRATASE_SER_THR"/>
    <property type="match status" value="1"/>
</dbReference>
<dbReference type="GO" id="GO:0009097">
    <property type="term" value="P:isoleucine biosynthetic process"/>
    <property type="evidence" value="ECO:0007669"/>
    <property type="project" value="TreeGrafter"/>
</dbReference>
<keyword evidence="6" id="KW-0456">Lyase</keyword>
<dbReference type="PANTHER" id="PTHR48078">
    <property type="entry name" value="THREONINE DEHYDRATASE, MITOCHONDRIAL-RELATED"/>
    <property type="match status" value="1"/>
</dbReference>
<dbReference type="InterPro" id="IPR000634">
    <property type="entry name" value="Ser/Thr_deHydtase_PyrdxlP-BS"/>
</dbReference>
<dbReference type="SUPFAM" id="SSF53686">
    <property type="entry name" value="Tryptophan synthase beta subunit-like PLP-dependent enzymes"/>
    <property type="match status" value="1"/>
</dbReference>
<dbReference type="FunFam" id="3.40.50.1100:FF:000005">
    <property type="entry name" value="Threonine dehydratase catabolic"/>
    <property type="match status" value="1"/>
</dbReference>
<dbReference type="GO" id="GO:0003941">
    <property type="term" value="F:L-serine ammonia-lyase activity"/>
    <property type="evidence" value="ECO:0007669"/>
    <property type="project" value="TreeGrafter"/>
</dbReference>
<evidence type="ECO:0000313" key="11">
    <source>
        <dbReference type="Proteomes" id="UP000460272"/>
    </source>
</evidence>
<comment type="similarity">
    <text evidence="3">Belongs to the serine/threonine dehydratase family.</text>
</comment>
<dbReference type="GO" id="GO:0030170">
    <property type="term" value="F:pyridoxal phosphate binding"/>
    <property type="evidence" value="ECO:0007669"/>
    <property type="project" value="InterPro"/>
</dbReference>
<accession>A0A6P2BR40</accession>
<dbReference type="InterPro" id="IPR050147">
    <property type="entry name" value="Ser/Thr_Dehydratase"/>
</dbReference>
<evidence type="ECO:0000259" key="9">
    <source>
        <dbReference type="Pfam" id="PF00291"/>
    </source>
</evidence>
<dbReference type="InterPro" id="IPR001926">
    <property type="entry name" value="TrpB-like_PALP"/>
</dbReference>
<evidence type="ECO:0000256" key="2">
    <source>
        <dbReference type="ARBA" id="ARBA00001933"/>
    </source>
</evidence>